<dbReference type="Gene3D" id="6.10.140.1420">
    <property type="match status" value="1"/>
</dbReference>
<keyword evidence="3" id="KW-0408">Iron</keyword>
<keyword evidence="2" id="KW-0479">Metal-binding</keyword>
<dbReference type="InterPro" id="IPR006067">
    <property type="entry name" value="NO2/SO3_Rdtase_4Fe4S_dom"/>
</dbReference>
<dbReference type="GO" id="GO:0050311">
    <property type="term" value="F:sulfite reductase (ferredoxin) activity"/>
    <property type="evidence" value="ECO:0007669"/>
    <property type="project" value="TreeGrafter"/>
</dbReference>
<dbReference type="RefSeq" id="WP_125672102.1">
    <property type="nucleotide sequence ID" value="NZ_RCOS01000129.1"/>
</dbReference>
<dbReference type="Pfam" id="PF01077">
    <property type="entry name" value="NIR_SIR"/>
    <property type="match status" value="1"/>
</dbReference>
<dbReference type="SUPFAM" id="SSF54862">
    <property type="entry name" value="4Fe-4S ferredoxins"/>
    <property type="match status" value="1"/>
</dbReference>
<dbReference type="GO" id="GO:0051539">
    <property type="term" value="F:4 iron, 4 sulfur cluster binding"/>
    <property type="evidence" value="ECO:0007669"/>
    <property type="project" value="UniProtKB-KW"/>
</dbReference>
<evidence type="ECO:0000256" key="3">
    <source>
        <dbReference type="ARBA" id="ARBA00023004"/>
    </source>
</evidence>
<dbReference type="InterPro" id="IPR036136">
    <property type="entry name" value="Nit/Sulf_reduc_fer-like_dom_sf"/>
</dbReference>
<evidence type="ECO:0000256" key="1">
    <source>
        <dbReference type="ARBA" id="ARBA00022485"/>
    </source>
</evidence>
<feature type="domain" description="4Fe-4S ferredoxin-type" evidence="5">
    <location>
        <begin position="262"/>
        <end position="290"/>
    </location>
</feature>
<dbReference type="GO" id="GO:0016002">
    <property type="term" value="F:sulfite reductase activity"/>
    <property type="evidence" value="ECO:0007669"/>
    <property type="project" value="TreeGrafter"/>
</dbReference>
<keyword evidence="7" id="KW-1185">Reference proteome</keyword>
<dbReference type="GO" id="GO:0020037">
    <property type="term" value="F:heme binding"/>
    <property type="evidence" value="ECO:0007669"/>
    <property type="project" value="InterPro"/>
</dbReference>
<dbReference type="SUPFAM" id="SSF55124">
    <property type="entry name" value="Nitrite/Sulfite reductase N-terminal domain-like"/>
    <property type="match status" value="1"/>
</dbReference>
<proteinExistence type="predicted"/>
<dbReference type="InterPro" id="IPR017896">
    <property type="entry name" value="4Fe4S_Fe-S-bd"/>
</dbReference>
<keyword evidence="6" id="KW-0560">Oxidoreductase</keyword>
<evidence type="ECO:0000313" key="6">
    <source>
        <dbReference type="EMBL" id="RSN73129.1"/>
    </source>
</evidence>
<dbReference type="Gene3D" id="3.30.70.20">
    <property type="match status" value="1"/>
</dbReference>
<dbReference type="EMBL" id="RCOS01000129">
    <property type="protein sequence ID" value="RSN73129.1"/>
    <property type="molecule type" value="Genomic_DNA"/>
</dbReference>
<gene>
    <name evidence="6" type="primary">dsrA</name>
    <name evidence="6" type="ORF">D6D85_11505</name>
</gene>
<dbReference type="GO" id="GO:0000103">
    <property type="term" value="P:sulfate assimilation"/>
    <property type="evidence" value="ECO:0007669"/>
    <property type="project" value="TreeGrafter"/>
</dbReference>
<comment type="caution">
    <text evidence="6">The sequence shown here is derived from an EMBL/GenBank/DDBJ whole genome shotgun (WGS) entry which is preliminary data.</text>
</comment>
<dbReference type="PANTHER" id="PTHR11493">
    <property type="entry name" value="SULFITE REDUCTASE [NADPH] SUBUNIT BETA-RELATED"/>
    <property type="match status" value="1"/>
</dbReference>
<dbReference type="Gene3D" id="3.30.70.2500">
    <property type="match status" value="1"/>
</dbReference>
<organism evidence="6 7">
    <name type="scientific">Candidatus Methanodesulfokora washburnensis</name>
    <dbReference type="NCBI Taxonomy" id="2478471"/>
    <lineage>
        <taxon>Archaea</taxon>
        <taxon>Thermoproteota</taxon>
        <taxon>Candidatus Korarchaeia</taxon>
        <taxon>Candidatus Korarchaeia incertae sedis</taxon>
        <taxon>Candidatus Methanodesulfokora</taxon>
    </lineage>
</organism>
<evidence type="ECO:0000256" key="4">
    <source>
        <dbReference type="ARBA" id="ARBA00023014"/>
    </source>
</evidence>
<dbReference type="NCBIfam" id="TIGR02064">
    <property type="entry name" value="dsrA"/>
    <property type="match status" value="1"/>
</dbReference>
<dbReference type="PANTHER" id="PTHR11493:SF54">
    <property type="entry name" value="ANAEROBIC SULFITE REDUCTASE SUBUNIT C"/>
    <property type="match status" value="1"/>
</dbReference>
<evidence type="ECO:0000256" key="2">
    <source>
        <dbReference type="ARBA" id="ARBA00022723"/>
    </source>
</evidence>
<protein>
    <submittedName>
        <fullName evidence="6">Dissimilatory-type sulfite reductase subunit alpha</fullName>
        <ecNumber evidence="6">1.8.99.5</ecNumber>
    </submittedName>
</protein>
<evidence type="ECO:0000313" key="7">
    <source>
        <dbReference type="Proteomes" id="UP000277582"/>
    </source>
</evidence>
<sequence length="392" mass="44384">MVSKTPLLDELKKGPWPGFVQEYEKMAAKKEIARRMLNQLELSYRDKRTYWKHGGAVTVKGYGGGVIGRYSAIPEVGPPAGCHTFRVAQPAAWFYKTDALRTVCDVWEKYGSGLMNLHGSTGDIILLGAPSEVLQQCFDELSSKGFDLGGSGSDIRSLSCCMGPALCEWACFDTLDVYHTLTMEFQDWIHRPAFPYKFKIKISGCPNDCVAALARADFAIIGTWKDEIQIDQEAVREYAKAGMDIKAITERCPTKCMSWDGKELKINNEDCTRCMYCINKMPKALRPGKERGATILLGGKATILQSAMLGWVIVPFMKIEKPYTELIDLIKRIVTWWDENARTRERVAELIYRVGMRVFLKAVGLPPVPQMVFRPRNNPYYFWSPEELEEVK</sequence>
<dbReference type="AlphaFoldDB" id="A0A429GHH3"/>
<dbReference type="OrthoDB" id="15347at2157"/>
<dbReference type="GO" id="GO:0018551">
    <property type="term" value="F:dissimilatory sulfite reductase (NADH) activity"/>
    <property type="evidence" value="ECO:0007669"/>
    <property type="project" value="InterPro"/>
</dbReference>
<dbReference type="EC" id="1.8.99.5" evidence="6"/>
<evidence type="ECO:0000259" key="5">
    <source>
        <dbReference type="PROSITE" id="PS51379"/>
    </source>
</evidence>
<accession>A0A429GHH3</accession>
<dbReference type="Proteomes" id="UP000277582">
    <property type="component" value="Unassembled WGS sequence"/>
</dbReference>
<dbReference type="GO" id="GO:0009337">
    <property type="term" value="C:sulfite reductase complex (NADPH)"/>
    <property type="evidence" value="ECO:0007669"/>
    <property type="project" value="TreeGrafter"/>
</dbReference>
<reference evidence="6 7" key="1">
    <citation type="submission" date="2018-10" db="EMBL/GenBank/DDBJ databases">
        <title>Co-occurring genomic capacity for anaerobic methane metabolism and dissimilatory sulfite reduction discovered in the Korarchaeota.</title>
        <authorList>
            <person name="Mckay L.J."/>
            <person name="Dlakic M."/>
            <person name="Fields M.W."/>
            <person name="Delmont T.O."/>
            <person name="Eren A.M."/>
            <person name="Jay Z.J."/>
            <person name="Klingelsmith K.B."/>
            <person name="Rusch D.B."/>
            <person name="Inskeep W.P."/>
        </authorList>
    </citation>
    <scope>NUCLEOTIDE SEQUENCE [LARGE SCALE GENOMIC DNA]</scope>
    <source>
        <strain evidence="6 7">MDKW</strain>
    </source>
</reference>
<dbReference type="InterPro" id="IPR045169">
    <property type="entry name" value="NO2/SO3_Rdtase_4Fe4S_prot"/>
</dbReference>
<dbReference type="InterPro" id="IPR045854">
    <property type="entry name" value="NO2/SO3_Rdtase_4Fe4S_sf"/>
</dbReference>
<dbReference type="InterPro" id="IPR011806">
    <property type="entry name" value="DsrA"/>
</dbReference>
<dbReference type="InterPro" id="IPR005117">
    <property type="entry name" value="NiRdtase/SiRdtase_haem-b_fer"/>
</dbReference>
<dbReference type="Gene3D" id="3.30.413.10">
    <property type="entry name" value="Sulfite Reductase Hemoprotein, domain 1"/>
    <property type="match status" value="1"/>
</dbReference>
<keyword evidence="1" id="KW-0004">4Fe-4S</keyword>
<dbReference type="PROSITE" id="PS51379">
    <property type="entry name" value="4FE4S_FER_2"/>
    <property type="match status" value="1"/>
</dbReference>
<dbReference type="SUPFAM" id="SSF56014">
    <property type="entry name" value="Nitrite and sulphite reductase 4Fe-4S domain-like"/>
    <property type="match status" value="1"/>
</dbReference>
<dbReference type="GO" id="GO:0046872">
    <property type="term" value="F:metal ion binding"/>
    <property type="evidence" value="ECO:0007669"/>
    <property type="project" value="UniProtKB-KW"/>
</dbReference>
<name>A0A429GHH3_9CREN</name>
<dbReference type="Pfam" id="PF03460">
    <property type="entry name" value="NIR_SIR_ferr"/>
    <property type="match status" value="1"/>
</dbReference>
<keyword evidence="4" id="KW-0411">Iron-sulfur</keyword>